<dbReference type="SMART" id="SM00899">
    <property type="entry name" value="FeoA"/>
    <property type="match status" value="1"/>
</dbReference>
<evidence type="ECO:0000256" key="8">
    <source>
        <dbReference type="ARBA" id="ARBA00023004"/>
    </source>
</evidence>
<feature type="transmembrane region" description="Helical" evidence="14">
    <location>
        <begin position="533"/>
        <end position="559"/>
    </location>
</feature>
<keyword evidence="3" id="KW-1003">Cell membrane</keyword>
<evidence type="ECO:0000256" key="14">
    <source>
        <dbReference type="RuleBase" id="RU362098"/>
    </source>
</evidence>
<dbReference type="Pfam" id="PF04023">
    <property type="entry name" value="FeoA"/>
    <property type="match status" value="1"/>
</dbReference>
<dbReference type="InterPro" id="IPR038157">
    <property type="entry name" value="FeoA_core_dom"/>
</dbReference>
<protein>
    <recommendedName>
        <fullName evidence="12 13">Ferrous iron transport protein B</fullName>
    </recommendedName>
</protein>
<dbReference type="PANTHER" id="PTHR43185:SF1">
    <property type="entry name" value="FE(2+) TRANSPORTER FEOB"/>
    <property type="match status" value="1"/>
</dbReference>
<evidence type="ECO:0000256" key="3">
    <source>
        <dbReference type="ARBA" id="ARBA00022475"/>
    </source>
</evidence>
<evidence type="ECO:0000256" key="6">
    <source>
        <dbReference type="ARBA" id="ARBA00022741"/>
    </source>
</evidence>
<evidence type="ECO:0000256" key="5">
    <source>
        <dbReference type="ARBA" id="ARBA00022692"/>
    </source>
</evidence>
<dbReference type="InterPro" id="IPR041069">
    <property type="entry name" value="FeoB_Cyto"/>
</dbReference>
<evidence type="ECO:0000256" key="7">
    <source>
        <dbReference type="ARBA" id="ARBA00022989"/>
    </source>
</evidence>
<dbReference type="InterPro" id="IPR011642">
    <property type="entry name" value="Gate_dom"/>
</dbReference>
<dbReference type="InterPro" id="IPR007167">
    <property type="entry name" value="Fe-transptr_FeoA-like"/>
</dbReference>
<dbReference type="Gene3D" id="2.30.30.90">
    <property type="match status" value="1"/>
</dbReference>
<dbReference type="Pfam" id="PF02421">
    <property type="entry name" value="FeoB_N"/>
    <property type="match status" value="1"/>
</dbReference>
<feature type="transmembrane region" description="Helical" evidence="14">
    <location>
        <begin position="767"/>
        <end position="790"/>
    </location>
</feature>
<dbReference type="SUPFAM" id="SSF52540">
    <property type="entry name" value="P-loop containing nucleoside triphosphate hydrolases"/>
    <property type="match status" value="1"/>
</dbReference>
<keyword evidence="10 14" id="KW-0342">GTP-binding</keyword>
<dbReference type="PANTHER" id="PTHR43185">
    <property type="entry name" value="FERROUS IRON TRANSPORT PROTEIN B"/>
    <property type="match status" value="1"/>
</dbReference>
<dbReference type="InterPro" id="IPR005225">
    <property type="entry name" value="Small_GTP-bd"/>
</dbReference>
<evidence type="ECO:0000256" key="1">
    <source>
        <dbReference type="ARBA" id="ARBA00004651"/>
    </source>
</evidence>
<evidence type="ECO:0000256" key="13">
    <source>
        <dbReference type="NCBIfam" id="TIGR00437"/>
    </source>
</evidence>
<evidence type="ECO:0000313" key="17">
    <source>
        <dbReference type="Proteomes" id="UP001496674"/>
    </source>
</evidence>
<reference evidence="16 17" key="1">
    <citation type="submission" date="2023-04" db="EMBL/GenBank/DDBJ databases">
        <title>Draft genome sequence of acteroides sedimenti strain YN3PY1.</title>
        <authorList>
            <person name="Yoshida N."/>
        </authorList>
    </citation>
    <scope>NUCLEOTIDE SEQUENCE [LARGE SCALE GENOMIC DNA]</scope>
    <source>
        <strain evidence="16 17">YN3PY1</strain>
    </source>
</reference>
<dbReference type="PROSITE" id="PS51711">
    <property type="entry name" value="G_FEOB"/>
    <property type="match status" value="1"/>
</dbReference>
<comment type="function">
    <text evidence="14">Probable transporter of a GTP-driven Fe(2+) uptake system.</text>
</comment>
<dbReference type="NCBIfam" id="TIGR00231">
    <property type="entry name" value="small_GTP"/>
    <property type="match status" value="1"/>
</dbReference>
<organism evidence="16 17">
    <name type="scientific">Bacteroides sedimenti</name>
    <dbReference type="NCBI Taxonomy" id="2136147"/>
    <lineage>
        <taxon>Bacteria</taxon>
        <taxon>Pseudomonadati</taxon>
        <taxon>Bacteroidota</taxon>
        <taxon>Bacteroidia</taxon>
        <taxon>Bacteroidales</taxon>
        <taxon>Bacteroidaceae</taxon>
        <taxon>Bacteroides</taxon>
    </lineage>
</organism>
<dbReference type="InterPro" id="IPR003373">
    <property type="entry name" value="Fe2_transport_prot-B"/>
</dbReference>
<keyword evidence="9" id="KW-0406">Ion transport</keyword>
<dbReference type="Proteomes" id="UP001496674">
    <property type="component" value="Chromosome"/>
</dbReference>
<evidence type="ECO:0000256" key="4">
    <source>
        <dbReference type="ARBA" id="ARBA00022496"/>
    </source>
</evidence>
<feature type="transmembrane region" description="Helical" evidence="14">
    <location>
        <begin position="499"/>
        <end position="521"/>
    </location>
</feature>
<keyword evidence="11 14" id="KW-0472">Membrane</keyword>
<dbReference type="Pfam" id="PF07670">
    <property type="entry name" value="Gate"/>
    <property type="match status" value="2"/>
</dbReference>
<dbReference type="InterPro" id="IPR030389">
    <property type="entry name" value="G_FEOB_dom"/>
</dbReference>
<dbReference type="InterPro" id="IPR050860">
    <property type="entry name" value="FeoB_GTPase"/>
</dbReference>
<dbReference type="NCBIfam" id="TIGR00437">
    <property type="entry name" value="feoB"/>
    <property type="match status" value="1"/>
</dbReference>
<keyword evidence="5 14" id="KW-0812">Transmembrane</keyword>
<dbReference type="InterPro" id="IPR027417">
    <property type="entry name" value="P-loop_NTPase"/>
</dbReference>
<keyword evidence="7 14" id="KW-1133">Transmembrane helix</keyword>
<feature type="transmembrane region" description="Helical" evidence="14">
    <location>
        <begin position="802"/>
        <end position="823"/>
    </location>
</feature>
<name>A0ABM8IEV2_9BACE</name>
<keyword evidence="2 14" id="KW-0813">Transport</keyword>
<evidence type="ECO:0000256" key="10">
    <source>
        <dbReference type="ARBA" id="ARBA00023134"/>
    </source>
</evidence>
<feature type="transmembrane region" description="Helical" evidence="14">
    <location>
        <begin position="623"/>
        <end position="644"/>
    </location>
</feature>
<dbReference type="CDD" id="cd01879">
    <property type="entry name" value="FeoB"/>
    <property type="match status" value="1"/>
</dbReference>
<gene>
    <name evidence="16" type="primary">feoB-2</name>
    <name evidence="16" type="ORF">BSYN_11140</name>
</gene>
<comment type="subcellular location">
    <subcellularLocation>
        <location evidence="14">Cell inner membrane</location>
        <topology evidence="14">Multi-pass membrane protein</topology>
    </subcellularLocation>
    <subcellularLocation>
        <location evidence="1">Cell membrane</location>
        <topology evidence="1">Multi-pass membrane protein</topology>
    </subcellularLocation>
</comment>
<evidence type="ECO:0000313" key="16">
    <source>
        <dbReference type="EMBL" id="BEG98849.1"/>
    </source>
</evidence>
<dbReference type="Pfam" id="PF07664">
    <property type="entry name" value="FeoB_C"/>
    <property type="match status" value="1"/>
</dbReference>
<evidence type="ECO:0000259" key="15">
    <source>
        <dbReference type="PROSITE" id="PS51711"/>
    </source>
</evidence>
<dbReference type="Pfam" id="PF17910">
    <property type="entry name" value="FeoB_Cyto"/>
    <property type="match status" value="1"/>
</dbReference>
<keyword evidence="8 14" id="KW-0408">Iron</keyword>
<dbReference type="InterPro" id="IPR011640">
    <property type="entry name" value="Fe2_transport_prot_B_C"/>
</dbReference>
<keyword evidence="6" id="KW-0547">Nucleotide-binding</keyword>
<feature type="transmembrane region" description="Helical" evidence="14">
    <location>
        <begin position="455"/>
        <end position="479"/>
    </location>
</feature>
<keyword evidence="17" id="KW-1185">Reference proteome</keyword>
<evidence type="ECO:0000256" key="11">
    <source>
        <dbReference type="ARBA" id="ARBA00023136"/>
    </source>
</evidence>
<dbReference type="RefSeq" id="WP_353334057.1">
    <property type="nucleotide sequence ID" value="NZ_AP028055.1"/>
</dbReference>
<proteinExistence type="inferred from homology"/>
<evidence type="ECO:0000256" key="9">
    <source>
        <dbReference type="ARBA" id="ARBA00023065"/>
    </source>
</evidence>
<feature type="transmembrane region" description="Helical" evidence="14">
    <location>
        <begin position="565"/>
        <end position="585"/>
    </location>
</feature>
<evidence type="ECO:0000256" key="2">
    <source>
        <dbReference type="ARBA" id="ARBA00022448"/>
    </source>
</evidence>
<feature type="domain" description="FeoB-type G" evidence="15">
    <location>
        <begin position="110"/>
        <end position="272"/>
    </location>
</feature>
<dbReference type="Gene3D" id="3.40.50.300">
    <property type="entry name" value="P-loop containing nucleotide triphosphate hydrolases"/>
    <property type="match status" value="1"/>
</dbReference>
<sequence length="828" mass="92411">MENNKNRQLSGLQNSEVGVIINVKGRGAFRKRITEMGFVKGKPVKVIKNAPLQDPIEYEIMGYNVSLRRSEAALIEVTSVDNAQQMDKMPFEGTFADDIQKTTERREGRLINVALVGNPNCGKTSLFNHASGSHEKVGNYGGVTVDAKEARVKQNGYELKIVDLPGTYSITEYTPEELYVRSHIIDSKPDVVINVIDASNLERNLFLTTQLIDMKIKVVIALNMYDELENKGIKLNYQALGRLMGIPIVPTVAVKGTGITQLIDKVIEVHEGADDTARSVNINYGNAIERSILKIQTQIRKNSEMKNDGSARYLAIKLLENDKTTLQQLKVFPNFNVIAETADIEIRELEKEYRENSETIITDAKYGFIAGALGETMVEGNVDRRKRSRELDNLLTHKVFGFPVFLFFMWLMFQTTFTLGSIPMDWIDAGVGYIGGLVSSLMPDGALKDLLVDGIIAGVGGVVVFLPNILILFFFISLMEDTGYMARVSFIMDKLMHKIGLHGKSFIPLLMGFGCNVPAIMATRTLENRKDRLLTMLITPFMSCSARLPVYVLLISAFFPKNQGLVLFSVYIIGIVIAVLVALVFKNTIFSKQDVPFVIELPPYRIPTLKNTSIHMWHKGSQYLRKMGSVILLASIFIWALSYYPREVKYSANYDAQIESIHANRVLPDSVKQSQIAGLELLKVSEHQEQSYIGQLGHFIEPVIRPLGFDWKIGVSIITGLAAKEIVVGSMGILYHADLKADENSGSLIEKLQQQEYTSGPLIGQKVFTPVVAFAFMLFVLIYFPCVAVIAAIKKESDWKWALFTIVYTTGIAWVVAFLSYQIGSVIA</sequence>
<dbReference type="SUPFAM" id="SSF50037">
    <property type="entry name" value="C-terminal domain of transcriptional repressors"/>
    <property type="match status" value="1"/>
</dbReference>
<comment type="similarity">
    <text evidence="14">Belongs to the TRAFAC class TrmE-Era-EngA-EngB-Septin-like GTPase superfamily. FeoB GTPase (TC 9.A.8) family.</text>
</comment>
<dbReference type="EMBL" id="AP028055">
    <property type="protein sequence ID" value="BEG98849.1"/>
    <property type="molecule type" value="Genomic_DNA"/>
</dbReference>
<dbReference type="Gene3D" id="1.10.287.1770">
    <property type="match status" value="1"/>
</dbReference>
<feature type="transmembrane region" description="Helical" evidence="14">
    <location>
        <begin position="394"/>
        <end position="413"/>
    </location>
</feature>
<evidence type="ECO:0000256" key="12">
    <source>
        <dbReference type="ARBA" id="ARBA00031200"/>
    </source>
</evidence>
<keyword evidence="4 14" id="KW-0410">Iron transport</keyword>
<dbReference type="InterPro" id="IPR008988">
    <property type="entry name" value="Transcriptional_repressor_C"/>
</dbReference>
<accession>A0ABM8IEV2</accession>